<comment type="similarity">
    <text evidence="1 4 7">Belongs to the aldehyde dehydrogenase family.</text>
</comment>
<dbReference type="RefSeq" id="WP_091533510.1">
    <property type="nucleotide sequence ID" value="NZ_FOOC01000006.1"/>
</dbReference>
<evidence type="ECO:0000256" key="4">
    <source>
        <dbReference type="PIRNR" id="PIRNR036492"/>
    </source>
</evidence>
<evidence type="ECO:0000256" key="1">
    <source>
        <dbReference type="ARBA" id="ARBA00009986"/>
    </source>
</evidence>
<dbReference type="OrthoDB" id="9812625at2"/>
<dbReference type="SUPFAM" id="SSF53720">
    <property type="entry name" value="ALDH-like"/>
    <property type="match status" value="1"/>
</dbReference>
<dbReference type="EMBL" id="FOOC01000006">
    <property type="protein sequence ID" value="SFF51168.1"/>
    <property type="molecule type" value="Genomic_DNA"/>
</dbReference>
<dbReference type="GO" id="GO:0005737">
    <property type="term" value="C:cytoplasm"/>
    <property type="evidence" value="ECO:0007669"/>
    <property type="project" value="TreeGrafter"/>
</dbReference>
<name>A0A1I2JAS3_9GAMM</name>
<reference evidence="9 10" key="1">
    <citation type="submission" date="2016-10" db="EMBL/GenBank/DDBJ databases">
        <authorList>
            <person name="de Groot N.N."/>
        </authorList>
    </citation>
    <scope>NUCLEOTIDE SEQUENCE [LARGE SCALE GENOMIC DNA]</scope>
    <source>
        <strain evidence="9 10">DSM 23609</strain>
    </source>
</reference>
<evidence type="ECO:0000313" key="10">
    <source>
        <dbReference type="Proteomes" id="UP000199771"/>
    </source>
</evidence>
<dbReference type="GO" id="GO:0006081">
    <property type="term" value="P:aldehyde metabolic process"/>
    <property type="evidence" value="ECO:0007669"/>
    <property type="project" value="InterPro"/>
</dbReference>
<dbReference type="InterPro" id="IPR016162">
    <property type="entry name" value="Ald_DH_N"/>
</dbReference>
<accession>A0A1I2JAS3</accession>
<dbReference type="FunFam" id="3.40.605.10:FF:000004">
    <property type="entry name" value="Aldehyde dehydrogenase"/>
    <property type="match status" value="1"/>
</dbReference>
<keyword evidence="2 4" id="KW-0560">Oxidoreductase</keyword>
<dbReference type="Gene3D" id="3.40.309.10">
    <property type="entry name" value="Aldehyde Dehydrogenase, Chain A, domain 2"/>
    <property type="match status" value="1"/>
</dbReference>
<dbReference type="InterPro" id="IPR016161">
    <property type="entry name" value="Ald_DH/histidinol_DH"/>
</dbReference>
<dbReference type="GO" id="GO:0004029">
    <property type="term" value="F:aldehyde dehydrogenase (NAD+) activity"/>
    <property type="evidence" value="ECO:0007669"/>
    <property type="project" value="TreeGrafter"/>
</dbReference>
<keyword evidence="10" id="KW-1185">Reference proteome</keyword>
<dbReference type="PROSITE" id="PS00687">
    <property type="entry name" value="ALDEHYDE_DEHYDR_GLU"/>
    <property type="match status" value="1"/>
</dbReference>
<evidence type="ECO:0000256" key="6">
    <source>
        <dbReference type="PROSITE-ProRule" id="PRU10007"/>
    </source>
</evidence>
<sequence length="484" mass="53546">MNTVVSYLPGAAPAVTTLESEIRRIFDLQRETALRLRTSTAEERIAKIKRLHDAVMAHREAFYEAAYQDFKKPPAEVDLAEVLPVISEAKHAMRSLKKWMKPQHVWPTSLTIGLKSWVQYEPKGRCLIISPWNYNVNLCFSPLVSCIAAGNTAILKPSEMTPHLSALMAKIIKEIFPPDEVALFEGDVSVATALLALPFDHIFFTGSPAVGKIVMAAAAKHLASVTLELGGKSPTIIDADADIKLAARTLMWGKYTNNGQTCIAPDYVYVHASVKDAFVKECIAVIESCYGKTAAEQMQSPYLARVVNERHTQRIHNLLADAQQRGARVLCGGAVSEKDCFIQPTLLDNIPADAKIQSEEIFGPLLPIIPYTDLDRVIDEINAQPKPLALYIWSKTEANIEKTLKRTSAGGTCINHCVVQYAHGRLPFGGVNNSGIGSAHGIYGFKAFSHERAVVRTRFMMARTLFPPYTNFKRKLLDLMIKTQ</sequence>
<dbReference type="Proteomes" id="UP000199771">
    <property type="component" value="Unassembled WGS sequence"/>
</dbReference>
<evidence type="ECO:0000256" key="3">
    <source>
        <dbReference type="ARBA" id="ARBA00023027"/>
    </source>
</evidence>
<dbReference type="InterPro" id="IPR016163">
    <property type="entry name" value="Ald_DH_C"/>
</dbReference>
<feature type="domain" description="Aldehyde dehydrogenase" evidence="8">
    <location>
        <begin position="20"/>
        <end position="453"/>
    </location>
</feature>
<dbReference type="STRING" id="1076937.SAMN04488120_10678"/>
<dbReference type="InterPro" id="IPR016160">
    <property type="entry name" value="Ald_DH_CS_CYS"/>
</dbReference>
<dbReference type="PIRSF" id="PIRSF036492">
    <property type="entry name" value="ALDH"/>
    <property type="match status" value="1"/>
</dbReference>
<dbReference type="AlphaFoldDB" id="A0A1I2JAS3"/>
<evidence type="ECO:0000256" key="7">
    <source>
        <dbReference type="RuleBase" id="RU003345"/>
    </source>
</evidence>
<evidence type="ECO:0000256" key="2">
    <source>
        <dbReference type="ARBA" id="ARBA00023002"/>
    </source>
</evidence>
<dbReference type="InterPro" id="IPR029510">
    <property type="entry name" value="Ald_DH_CS_GLU"/>
</dbReference>
<protein>
    <recommendedName>
        <fullName evidence="4">Aldehyde dehydrogenase</fullName>
    </recommendedName>
</protein>
<keyword evidence="3" id="KW-0520">NAD</keyword>
<evidence type="ECO:0000259" key="8">
    <source>
        <dbReference type="Pfam" id="PF00171"/>
    </source>
</evidence>
<dbReference type="Gene3D" id="3.40.605.10">
    <property type="entry name" value="Aldehyde Dehydrogenase, Chain A, domain 1"/>
    <property type="match status" value="1"/>
</dbReference>
<dbReference type="CDD" id="cd07134">
    <property type="entry name" value="ALDH_AlkH-like"/>
    <property type="match status" value="1"/>
</dbReference>
<dbReference type="FunFam" id="3.40.309.10:FF:000003">
    <property type="entry name" value="Aldehyde dehydrogenase"/>
    <property type="match status" value="1"/>
</dbReference>
<dbReference type="PANTHER" id="PTHR43570">
    <property type="entry name" value="ALDEHYDE DEHYDROGENASE"/>
    <property type="match status" value="1"/>
</dbReference>
<dbReference type="PROSITE" id="PS00070">
    <property type="entry name" value="ALDEHYDE_DEHYDR_CYS"/>
    <property type="match status" value="1"/>
</dbReference>
<dbReference type="PANTHER" id="PTHR43570:SF20">
    <property type="entry name" value="ALDEHYDE DEHYDROGENASE ALDX-RELATED"/>
    <property type="match status" value="1"/>
</dbReference>
<feature type="active site" evidence="5">
    <location>
        <position position="262"/>
    </location>
</feature>
<dbReference type="Pfam" id="PF00171">
    <property type="entry name" value="Aldedh"/>
    <property type="match status" value="1"/>
</dbReference>
<proteinExistence type="inferred from homology"/>
<dbReference type="InterPro" id="IPR015590">
    <property type="entry name" value="Aldehyde_DH_dom"/>
</dbReference>
<feature type="active site" evidence="5 6">
    <location>
        <position position="228"/>
    </location>
</feature>
<dbReference type="InterPro" id="IPR012394">
    <property type="entry name" value="Aldehyde_DH_NAD(P)"/>
</dbReference>
<gene>
    <name evidence="9" type="ORF">SAMN04488120_10678</name>
</gene>
<evidence type="ECO:0000313" key="9">
    <source>
        <dbReference type="EMBL" id="SFF51168.1"/>
    </source>
</evidence>
<organism evidence="9 10">
    <name type="scientific">Fontimonas thermophila</name>
    <dbReference type="NCBI Taxonomy" id="1076937"/>
    <lineage>
        <taxon>Bacteria</taxon>
        <taxon>Pseudomonadati</taxon>
        <taxon>Pseudomonadota</taxon>
        <taxon>Gammaproteobacteria</taxon>
        <taxon>Nevskiales</taxon>
        <taxon>Nevskiaceae</taxon>
        <taxon>Fontimonas</taxon>
    </lineage>
</organism>
<evidence type="ECO:0000256" key="5">
    <source>
        <dbReference type="PIRSR" id="PIRSR036492-1"/>
    </source>
</evidence>